<keyword evidence="4" id="KW-1185">Reference proteome</keyword>
<dbReference type="Gene3D" id="3.40.50.2000">
    <property type="entry name" value="Glycogen Phosphorylase B"/>
    <property type="match status" value="2"/>
</dbReference>
<name>A0A512RKJ1_9BACT</name>
<dbReference type="GO" id="GO:0009244">
    <property type="term" value="P:lipopolysaccharide core region biosynthetic process"/>
    <property type="evidence" value="ECO:0007669"/>
    <property type="project" value="TreeGrafter"/>
</dbReference>
<dbReference type="InterPro" id="IPR002201">
    <property type="entry name" value="Glyco_trans_9"/>
</dbReference>
<evidence type="ECO:0000256" key="1">
    <source>
        <dbReference type="ARBA" id="ARBA00022676"/>
    </source>
</evidence>
<dbReference type="CDD" id="cd03789">
    <property type="entry name" value="GT9_LPS_heptosyltransferase"/>
    <property type="match status" value="1"/>
</dbReference>
<organism evidence="3 4">
    <name type="scientific">Chitinophaga cymbidii</name>
    <dbReference type="NCBI Taxonomy" id="1096750"/>
    <lineage>
        <taxon>Bacteria</taxon>
        <taxon>Pseudomonadati</taxon>
        <taxon>Bacteroidota</taxon>
        <taxon>Chitinophagia</taxon>
        <taxon>Chitinophagales</taxon>
        <taxon>Chitinophagaceae</taxon>
        <taxon>Chitinophaga</taxon>
    </lineage>
</organism>
<dbReference type="GO" id="GO:0005829">
    <property type="term" value="C:cytosol"/>
    <property type="evidence" value="ECO:0007669"/>
    <property type="project" value="TreeGrafter"/>
</dbReference>
<dbReference type="InterPro" id="IPR051199">
    <property type="entry name" value="LPS_LOS_Heptosyltrfase"/>
</dbReference>
<dbReference type="OrthoDB" id="9797795at2"/>
<proteinExistence type="predicted"/>
<dbReference type="Proteomes" id="UP000321436">
    <property type="component" value="Unassembled WGS sequence"/>
</dbReference>
<dbReference type="PANTHER" id="PTHR30160:SF1">
    <property type="entry name" value="LIPOPOLYSACCHARIDE 1,2-N-ACETYLGLUCOSAMINETRANSFERASE-RELATED"/>
    <property type="match status" value="1"/>
</dbReference>
<comment type="caution">
    <text evidence="3">The sequence shown here is derived from an EMBL/GenBank/DDBJ whole genome shotgun (WGS) entry which is preliminary data.</text>
</comment>
<dbReference type="EMBL" id="BKAU01000002">
    <property type="protein sequence ID" value="GEP96192.1"/>
    <property type="molecule type" value="Genomic_DNA"/>
</dbReference>
<gene>
    <name evidence="3" type="ORF">CCY01nite_24520</name>
</gene>
<evidence type="ECO:0000256" key="2">
    <source>
        <dbReference type="ARBA" id="ARBA00022679"/>
    </source>
</evidence>
<reference evidence="3 4" key="1">
    <citation type="submission" date="2019-07" db="EMBL/GenBank/DDBJ databases">
        <title>Whole genome shotgun sequence of Chitinophaga cymbidii NBRC 109752.</title>
        <authorList>
            <person name="Hosoyama A."/>
            <person name="Uohara A."/>
            <person name="Ohji S."/>
            <person name="Ichikawa N."/>
        </authorList>
    </citation>
    <scope>NUCLEOTIDE SEQUENCE [LARGE SCALE GENOMIC DNA]</scope>
    <source>
        <strain evidence="3 4">NBRC 109752</strain>
    </source>
</reference>
<dbReference type="AlphaFoldDB" id="A0A512RKJ1"/>
<dbReference type="RefSeq" id="WP_146861793.1">
    <property type="nucleotide sequence ID" value="NZ_BKAU01000002.1"/>
</dbReference>
<protein>
    <recommendedName>
        <fullName evidence="5">Glycosyl transferase</fullName>
    </recommendedName>
</protein>
<keyword evidence="1" id="KW-0328">Glycosyltransferase</keyword>
<accession>A0A512RKJ1</accession>
<dbReference type="GO" id="GO:0008713">
    <property type="term" value="F:ADP-heptose-lipopolysaccharide heptosyltransferase activity"/>
    <property type="evidence" value="ECO:0007669"/>
    <property type="project" value="TreeGrafter"/>
</dbReference>
<evidence type="ECO:0000313" key="4">
    <source>
        <dbReference type="Proteomes" id="UP000321436"/>
    </source>
</evidence>
<dbReference type="PANTHER" id="PTHR30160">
    <property type="entry name" value="TETRAACYLDISACCHARIDE 4'-KINASE-RELATED"/>
    <property type="match status" value="1"/>
</dbReference>
<sequence>MLAFERILCIRLDNIGDVVMSSPAIRALKETFQAHTTLLTSSMAAPVAGSIPEIDETIIFDVPWVQQPNSEHDLLQMAALLEEKRFDLAVIFTVYSQNPLPAAMLAYLAHIPIRLAYCRENPYQLLTHWIPEQEPYQFIRHQVRRDLDLVANIGADTTSETLSLSINEDRWQHIRELLLHYGADPFKPWIILHPGVSDAKRQYPLEEWIKTGRLLKEQLQLPLLITGNLQEREQAQELQEAIGDGCYNIAGELDIEDFIVLLRHSRLVISVNTGTVHLAAAMQTPVIVLYALTNPQHTPWKVPSSVLYFDVPEALRSRNEVVRYVYDLCKQEQYPLASPENILQQAKDLSQFAETLLN</sequence>
<dbReference type="Pfam" id="PF01075">
    <property type="entry name" value="Glyco_transf_9"/>
    <property type="match status" value="1"/>
</dbReference>
<evidence type="ECO:0008006" key="5">
    <source>
        <dbReference type="Google" id="ProtNLM"/>
    </source>
</evidence>
<dbReference type="SUPFAM" id="SSF53756">
    <property type="entry name" value="UDP-Glycosyltransferase/glycogen phosphorylase"/>
    <property type="match status" value="1"/>
</dbReference>
<keyword evidence="2" id="KW-0808">Transferase</keyword>
<evidence type="ECO:0000313" key="3">
    <source>
        <dbReference type="EMBL" id="GEP96192.1"/>
    </source>
</evidence>